<gene>
    <name evidence="3" type="ORF">GCM10007416_21320</name>
</gene>
<evidence type="ECO:0000256" key="1">
    <source>
        <dbReference type="SAM" id="MobiDB-lite"/>
    </source>
</evidence>
<sequence length="290" mass="31452">MNGEKSIEVTLPGKEDGKVPAPSYQIVANHDFLIQGYEDGGIEDIAAKIDAELMKGKKEARKAKGTWTFEFPELRLKKSGKKSQAAFSILHEGLTPGHEYTVHITFVGKAGKKKVKQETDYQLIIPGMKSGYDYNSGKNIVTGELTLAESAEGNWVTAVFDEAIELVDFKKATGVKGLKHSADFEGLKPGKYQAVTLFDGEIDGRKLVVWNEVSFDVTKNGGTPLPGDQKPSVGDPKTGKKIVKDIKGGKMPKTAVDHPALMLYGGVIAAAGLLLFGVVYRRKWLALLGM</sequence>
<protein>
    <recommendedName>
        <fullName evidence="5">LPXTG-motif cell wall anchor domain-containing protein</fullName>
    </recommendedName>
</protein>
<evidence type="ECO:0000313" key="3">
    <source>
        <dbReference type="EMBL" id="GGA47882.1"/>
    </source>
</evidence>
<dbReference type="Proteomes" id="UP000617979">
    <property type="component" value="Unassembled WGS sequence"/>
</dbReference>
<name>A0ABQ1GQ62_9BACL</name>
<organism evidence="3 4">
    <name type="scientific">Kroppenstedtia guangzhouensis</name>
    <dbReference type="NCBI Taxonomy" id="1274356"/>
    <lineage>
        <taxon>Bacteria</taxon>
        <taxon>Bacillati</taxon>
        <taxon>Bacillota</taxon>
        <taxon>Bacilli</taxon>
        <taxon>Bacillales</taxon>
        <taxon>Thermoactinomycetaceae</taxon>
        <taxon>Kroppenstedtia</taxon>
    </lineage>
</organism>
<accession>A0ABQ1GQ62</accession>
<comment type="caution">
    <text evidence="3">The sequence shown here is derived from an EMBL/GenBank/DDBJ whole genome shotgun (WGS) entry which is preliminary data.</text>
</comment>
<keyword evidence="2" id="KW-0472">Membrane</keyword>
<dbReference type="RefSeq" id="WP_188432517.1">
    <property type="nucleotide sequence ID" value="NZ_BMEX01000006.1"/>
</dbReference>
<evidence type="ECO:0008006" key="5">
    <source>
        <dbReference type="Google" id="ProtNLM"/>
    </source>
</evidence>
<feature type="transmembrane region" description="Helical" evidence="2">
    <location>
        <begin position="261"/>
        <end position="280"/>
    </location>
</feature>
<dbReference type="EMBL" id="BMEX01000006">
    <property type="protein sequence ID" value="GGA47882.1"/>
    <property type="molecule type" value="Genomic_DNA"/>
</dbReference>
<feature type="region of interest" description="Disordered" evidence="1">
    <location>
        <begin position="220"/>
        <end position="239"/>
    </location>
</feature>
<keyword evidence="2" id="KW-1133">Transmembrane helix</keyword>
<keyword evidence="4" id="KW-1185">Reference proteome</keyword>
<evidence type="ECO:0000256" key="2">
    <source>
        <dbReference type="SAM" id="Phobius"/>
    </source>
</evidence>
<keyword evidence="2" id="KW-0812">Transmembrane</keyword>
<proteinExistence type="predicted"/>
<reference evidence="4" key="1">
    <citation type="journal article" date="2019" name="Int. J. Syst. Evol. Microbiol.">
        <title>The Global Catalogue of Microorganisms (GCM) 10K type strain sequencing project: providing services to taxonomists for standard genome sequencing and annotation.</title>
        <authorList>
            <consortium name="The Broad Institute Genomics Platform"/>
            <consortium name="The Broad Institute Genome Sequencing Center for Infectious Disease"/>
            <person name="Wu L."/>
            <person name="Ma J."/>
        </authorList>
    </citation>
    <scope>NUCLEOTIDE SEQUENCE [LARGE SCALE GENOMIC DNA]</scope>
    <source>
        <strain evidence="4">CGMCC 1.12404</strain>
    </source>
</reference>
<evidence type="ECO:0000313" key="4">
    <source>
        <dbReference type="Proteomes" id="UP000617979"/>
    </source>
</evidence>